<gene>
    <name evidence="1" type="ORF">A9C11_25155</name>
    <name evidence="2" type="ORF">P3W55_28315</name>
</gene>
<dbReference type="Gene3D" id="1.25.40.10">
    <property type="entry name" value="Tetratricopeptide repeat domain"/>
    <property type="match status" value="1"/>
</dbReference>
<dbReference type="STRING" id="53408.A9C11_25155"/>
<reference evidence="1 3" key="1">
    <citation type="submission" date="2016-05" db="EMBL/GenBank/DDBJ databases">
        <title>Genome Sequence of Pseudomonas citronellolis Strain SJTE-3, an Estrogens and Persistent Organic Pollutants degradation strain.</title>
        <authorList>
            <person name="Liang R."/>
        </authorList>
    </citation>
    <scope>NUCLEOTIDE SEQUENCE [LARGE SCALE GENOMIC DNA]</scope>
    <source>
        <strain evidence="1 3">SJTE-3</strain>
    </source>
</reference>
<accession>A0A127MYM9</accession>
<evidence type="ECO:0000313" key="3">
    <source>
        <dbReference type="Proteomes" id="UP000077748"/>
    </source>
</evidence>
<dbReference type="EMBL" id="JARJLR010000474">
    <property type="protein sequence ID" value="MDF3845630.1"/>
    <property type="molecule type" value="Genomic_DNA"/>
</dbReference>
<dbReference type="RefSeq" id="WP_009616151.1">
    <property type="nucleotide sequence ID" value="NZ_CALEBV010000008.1"/>
</dbReference>
<evidence type="ECO:0000313" key="1">
    <source>
        <dbReference type="EMBL" id="ANI17066.1"/>
    </source>
</evidence>
<evidence type="ECO:0000313" key="2">
    <source>
        <dbReference type="EMBL" id="MDF3845630.1"/>
    </source>
</evidence>
<name>A0A127MYM9_9PSED</name>
<dbReference type="SUPFAM" id="SSF48452">
    <property type="entry name" value="TPR-like"/>
    <property type="match status" value="1"/>
</dbReference>
<dbReference type="InterPro" id="IPR011990">
    <property type="entry name" value="TPR-like_helical_dom_sf"/>
</dbReference>
<dbReference type="EMBL" id="CP015878">
    <property type="protein sequence ID" value="ANI17066.1"/>
    <property type="molecule type" value="Genomic_DNA"/>
</dbReference>
<reference evidence="2" key="2">
    <citation type="submission" date="2023-03" db="EMBL/GenBank/DDBJ databases">
        <title>Draft assemblies of triclosan tolerant bacteria isolated from returned activated sludge.</title>
        <authorList>
            <person name="Van Hamelsveld S."/>
        </authorList>
    </citation>
    <scope>NUCLEOTIDE SEQUENCE</scope>
    <source>
        <strain evidence="2">GW210015_S63</strain>
    </source>
</reference>
<dbReference type="Proteomes" id="UP001220662">
    <property type="component" value="Unassembled WGS sequence"/>
</dbReference>
<dbReference type="Proteomes" id="UP000077748">
    <property type="component" value="Chromosome"/>
</dbReference>
<sequence>MFGFSAHSLRTNARGRGRRGRPSQATWLLIALACWLFAAMVNASESQQLLGTAHAAYLAGDFQGADRLLDKLLAKGTSSGRLEMELALVDDALGRPQQARRHYDRLGRSVWSDLVALPSAANLAALGRYRDADRAFAQIASKGANADEKAYAQLWRLWLVTRDNASSRRARDTAFKRLLAAVRPDDAAQHALVELYRGKADSASVFAAIDRMPLTLPQRRALIAEATLFAGGYLQGMRNDAAAARWLYQVELGLPPVACPERPLIAQAARALPPLPTSNAR</sequence>
<dbReference type="KEGG" id="pcq:PcP3B5_50070"/>
<protein>
    <submittedName>
        <fullName evidence="1">Uncharacterized protein</fullName>
    </submittedName>
</protein>
<proteinExistence type="predicted"/>
<dbReference type="GeneID" id="72997985"/>
<dbReference type="AlphaFoldDB" id="A0A127MYM9"/>
<organism evidence="1 3">
    <name type="scientific">Pseudomonas citronellolis</name>
    <dbReference type="NCBI Taxonomy" id="53408"/>
    <lineage>
        <taxon>Bacteria</taxon>
        <taxon>Pseudomonadati</taxon>
        <taxon>Pseudomonadota</taxon>
        <taxon>Gammaproteobacteria</taxon>
        <taxon>Pseudomonadales</taxon>
        <taxon>Pseudomonadaceae</taxon>
        <taxon>Pseudomonas</taxon>
    </lineage>
</organism>